<dbReference type="EMBL" id="CAJHJG010000148">
    <property type="protein sequence ID" value="CAD6898169.1"/>
    <property type="molecule type" value="Genomic_DNA"/>
</dbReference>
<gene>
    <name evidence="5" type="ORF">A4X03_0g6758</name>
    <name evidence="4" type="ORF">JKIAZH3_G6231</name>
</gene>
<evidence type="ECO:0000313" key="6">
    <source>
        <dbReference type="Proteomes" id="UP000077671"/>
    </source>
</evidence>
<evidence type="ECO:0000256" key="2">
    <source>
        <dbReference type="SAM" id="Phobius"/>
    </source>
</evidence>
<feature type="transmembrane region" description="Helical" evidence="2">
    <location>
        <begin position="286"/>
        <end position="306"/>
    </location>
</feature>
<reference evidence="5" key="1">
    <citation type="submission" date="2016-04" db="EMBL/GenBank/DDBJ databases">
        <authorList>
            <person name="Nguyen H.D."/>
            <person name="Kesanakurti P."/>
            <person name="Cullis J."/>
            <person name="Levesque C.A."/>
            <person name="Hambleton S."/>
        </authorList>
    </citation>
    <scope>NUCLEOTIDE SEQUENCE</scope>
    <source>
        <strain evidence="5">DAOMC 238032</strain>
    </source>
</reference>
<keyword evidence="3" id="KW-0732">Signal</keyword>
<accession>A0A177U1P5</accession>
<name>A0A177U1P5_9BASI</name>
<evidence type="ECO:0000313" key="5">
    <source>
        <dbReference type="EMBL" id="KAE8248529.1"/>
    </source>
</evidence>
<protein>
    <submittedName>
        <fullName evidence="5">Uncharacterized protein</fullName>
    </submittedName>
</protein>
<feature type="compositionally biased region" description="Low complexity" evidence="1">
    <location>
        <begin position="246"/>
        <end position="275"/>
    </location>
</feature>
<proteinExistence type="predicted"/>
<dbReference type="EMBL" id="LWDD02001385">
    <property type="protein sequence ID" value="KAE8248529.1"/>
    <property type="molecule type" value="Genomic_DNA"/>
</dbReference>
<keyword evidence="2" id="KW-0812">Transmembrane</keyword>
<keyword evidence="2" id="KW-0472">Membrane</keyword>
<dbReference type="Proteomes" id="UP000836402">
    <property type="component" value="Unassembled WGS sequence"/>
</dbReference>
<feature type="region of interest" description="Disordered" evidence="1">
    <location>
        <begin position="243"/>
        <end position="275"/>
    </location>
</feature>
<feature type="signal peptide" evidence="3">
    <location>
        <begin position="1"/>
        <end position="16"/>
    </location>
</feature>
<keyword evidence="7" id="KW-1185">Reference proteome</keyword>
<keyword evidence="2" id="KW-1133">Transmembrane helix</keyword>
<evidence type="ECO:0000313" key="4">
    <source>
        <dbReference type="EMBL" id="CAD6898169.1"/>
    </source>
</evidence>
<dbReference type="PANTHER" id="PTHR34862">
    <property type="entry name" value="SPARK DOMAIN-CONTAINING PROTEIN"/>
    <property type="match status" value="1"/>
</dbReference>
<evidence type="ECO:0000256" key="1">
    <source>
        <dbReference type="SAM" id="MobiDB-lite"/>
    </source>
</evidence>
<dbReference type="Proteomes" id="UP000077671">
    <property type="component" value="Unassembled WGS sequence"/>
</dbReference>
<feature type="chain" id="PRO_5044292201" evidence="3">
    <location>
        <begin position="17"/>
        <end position="307"/>
    </location>
</feature>
<organism evidence="5 6">
    <name type="scientific">Tilletia caries</name>
    <name type="common">wheat bunt fungus</name>
    <dbReference type="NCBI Taxonomy" id="13290"/>
    <lineage>
        <taxon>Eukaryota</taxon>
        <taxon>Fungi</taxon>
        <taxon>Dikarya</taxon>
        <taxon>Basidiomycota</taxon>
        <taxon>Ustilaginomycotina</taxon>
        <taxon>Exobasidiomycetes</taxon>
        <taxon>Tilletiales</taxon>
        <taxon>Tilletiaceae</taxon>
        <taxon>Tilletia</taxon>
    </lineage>
</organism>
<dbReference type="AlphaFoldDB" id="A0A177U1P5"/>
<sequence>MHAALPLLALATAATAVSVPATLQTRQFGALGALVSGLSSPCIGNIAGLALSGDLSDCLGLSSALGIFTSLGSGDSLTPAIQGYLADNICPKDACSSSVLSDTKSKVASSCNSDDRASNNGVNLVTGLELIVNNYTQIRNIACLKQSNSNDYCVTDTLQLYEDQTKSNVTVSKLISLVSDPSSLISSLSNPTAFCTSCVDAISSVVFGTALGGPFIANSSDSTLKNGLVQGCGASYDDSSIPSDVSESFSNSTSSTTGSSSSSTPAPSSSSSQPANAAAPGLSMSAINFVAPVTLALGAIAGVLVVL</sequence>
<evidence type="ECO:0000313" key="7">
    <source>
        <dbReference type="Proteomes" id="UP000836402"/>
    </source>
</evidence>
<comment type="caution">
    <text evidence="5">The sequence shown here is derived from an EMBL/GenBank/DDBJ whole genome shotgun (WGS) entry which is preliminary data.</text>
</comment>
<reference evidence="5" key="2">
    <citation type="journal article" date="2019" name="IMA Fungus">
        <title>Genome sequencing and comparison of five Tilletia species to identify candidate genes for the detection of regulated species infecting wheat.</title>
        <authorList>
            <person name="Nguyen H.D.T."/>
            <person name="Sultana T."/>
            <person name="Kesanakurti P."/>
            <person name="Hambleton S."/>
        </authorList>
    </citation>
    <scope>NUCLEOTIDE SEQUENCE</scope>
    <source>
        <strain evidence="5">DAOMC 238032</strain>
    </source>
</reference>
<reference evidence="4" key="3">
    <citation type="submission" date="2020-10" db="EMBL/GenBank/DDBJ databases">
        <authorList>
            <person name="Sedaghatjoo S."/>
        </authorList>
    </citation>
    <scope>NUCLEOTIDE SEQUENCE</scope>
    <source>
        <strain evidence="4">AZH3</strain>
    </source>
</reference>
<dbReference type="PANTHER" id="PTHR34862:SF1">
    <property type="entry name" value="SPARK DOMAIN-CONTAINING PROTEIN"/>
    <property type="match status" value="1"/>
</dbReference>
<evidence type="ECO:0000256" key="3">
    <source>
        <dbReference type="SAM" id="SignalP"/>
    </source>
</evidence>